<proteinExistence type="predicted"/>
<gene>
    <name evidence="1" type="ORF">MKW94_000551</name>
</gene>
<sequence length="263" mass="30718">MEVHKFKILFLTFHSSRAVCCPEHRVILQTLLRVHILFLGMSTNISSLIPLRIPKEAMVAVHIRPMLQRRSVHQALSNLSFQSPHPLRCNSCNQLSQALARVQRMVMLTRTKDINQLFNLLQTFFFKYSSSNKEILRLHKALAIINENCFMSGMFKCKMAIQYIFLTNYLGPYNPCRDADLRCNSESEPEEKKRVAKSKCNFFTLGMQVLYCAYFRWPNEEGHQKEKTLLVLISFLYKNFLLFSFPIPIDKWANDLSILQSEN</sequence>
<dbReference type="AlphaFoldDB" id="A0AA41VVB9"/>
<accession>A0AA41VVB9</accession>
<reference evidence="1" key="1">
    <citation type="submission" date="2022-03" db="EMBL/GenBank/DDBJ databases">
        <title>A functionally conserved STORR gene fusion in Papaver species that diverged 16.8 million years ago.</title>
        <authorList>
            <person name="Catania T."/>
        </authorList>
    </citation>
    <scope>NUCLEOTIDE SEQUENCE</scope>
    <source>
        <strain evidence="1">S-191538</strain>
    </source>
</reference>
<organism evidence="1 2">
    <name type="scientific">Papaver nudicaule</name>
    <name type="common">Iceland poppy</name>
    <dbReference type="NCBI Taxonomy" id="74823"/>
    <lineage>
        <taxon>Eukaryota</taxon>
        <taxon>Viridiplantae</taxon>
        <taxon>Streptophyta</taxon>
        <taxon>Embryophyta</taxon>
        <taxon>Tracheophyta</taxon>
        <taxon>Spermatophyta</taxon>
        <taxon>Magnoliopsida</taxon>
        <taxon>Ranunculales</taxon>
        <taxon>Papaveraceae</taxon>
        <taxon>Papaveroideae</taxon>
        <taxon>Papaver</taxon>
    </lineage>
</organism>
<keyword evidence="2" id="KW-1185">Reference proteome</keyword>
<name>A0AA41VVB9_PAPNU</name>
<protein>
    <submittedName>
        <fullName evidence="1">Uncharacterized protein</fullName>
    </submittedName>
</protein>
<dbReference type="EMBL" id="JAJJMA010300792">
    <property type="protein sequence ID" value="MCL7048092.1"/>
    <property type="molecule type" value="Genomic_DNA"/>
</dbReference>
<evidence type="ECO:0000313" key="1">
    <source>
        <dbReference type="EMBL" id="MCL7048092.1"/>
    </source>
</evidence>
<comment type="caution">
    <text evidence="1">The sequence shown here is derived from an EMBL/GenBank/DDBJ whole genome shotgun (WGS) entry which is preliminary data.</text>
</comment>
<dbReference type="Proteomes" id="UP001177140">
    <property type="component" value="Unassembled WGS sequence"/>
</dbReference>
<evidence type="ECO:0000313" key="2">
    <source>
        <dbReference type="Proteomes" id="UP001177140"/>
    </source>
</evidence>